<dbReference type="KEGG" id="plim:PHILAsVB114_03445"/>
<dbReference type="InterPro" id="IPR036812">
    <property type="entry name" value="NAD(P)_OxRdtase_dom_sf"/>
</dbReference>
<dbReference type="PANTHER" id="PTHR43364">
    <property type="entry name" value="NADH-SPECIFIC METHYLGLYOXAL REDUCTASE-RELATED"/>
    <property type="match status" value="1"/>
</dbReference>
<organism evidence="2 3">
    <name type="scientific">Candidatus Planktophila limnetica</name>
    <dbReference type="NCBI Taxonomy" id="573600"/>
    <lineage>
        <taxon>Bacteria</taxon>
        <taxon>Bacillati</taxon>
        <taxon>Actinomycetota</taxon>
        <taxon>Actinomycetes</taxon>
        <taxon>Candidatus Nanopelagicales</taxon>
        <taxon>Candidatus Nanopelagicaceae</taxon>
        <taxon>Candidatus Planktophila</taxon>
    </lineage>
</organism>
<dbReference type="RefSeq" id="WP_095698002.1">
    <property type="nucleotide sequence ID" value="NZ_CP016782.1"/>
</dbReference>
<dbReference type="OrthoDB" id="9768793at2"/>
<dbReference type="GO" id="GO:0005829">
    <property type="term" value="C:cytosol"/>
    <property type="evidence" value="ECO:0007669"/>
    <property type="project" value="TreeGrafter"/>
</dbReference>
<dbReference type="InterPro" id="IPR018170">
    <property type="entry name" value="Aldo/ket_reductase_CS"/>
</dbReference>
<keyword evidence="3" id="KW-1185">Reference proteome</keyword>
<dbReference type="InterPro" id="IPR023210">
    <property type="entry name" value="NADP_OxRdtase_dom"/>
</dbReference>
<protein>
    <submittedName>
        <fullName evidence="2">Aldo/keto reductase</fullName>
    </submittedName>
</protein>
<proteinExistence type="predicted"/>
<name>A0A249LFN5_9ACTN</name>
<dbReference type="InterPro" id="IPR050523">
    <property type="entry name" value="AKR_Detox_Biosynth"/>
</dbReference>
<dbReference type="PRINTS" id="PR00069">
    <property type="entry name" value="ALDKETRDTASE"/>
</dbReference>
<accession>A0A249LFN5</accession>
<dbReference type="EMBL" id="CP016782">
    <property type="protein sequence ID" value="ASY27705.1"/>
    <property type="molecule type" value="Genomic_DNA"/>
</dbReference>
<dbReference type="Proteomes" id="UP000217221">
    <property type="component" value="Chromosome"/>
</dbReference>
<dbReference type="SUPFAM" id="SSF51430">
    <property type="entry name" value="NAD(P)-linked oxidoreductase"/>
    <property type="match status" value="1"/>
</dbReference>
<dbReference type="PANTHER" id="PTHR43364:SF18">
    <property type="entry name" value="OXIDOREDUCTASE"/>
    <property type="match status" value="1"/>
</dbReference>
<dbReference type="AlphaFoldDB" id="A0A249LFN5"/>
<evidence type="ECO:0000313" key="2">
    <source>
        <dbReference type="EMBL" id="ASY27705.1"/>
    </source>
</evidence>
<reference evidence="2 3" key="1">
    <citation type="submission" date="2016-07" db="EMBL/GenBank/DDBJ databases">
        <title>High microdiversification within the ubiquitous acI lineage of Actinobacteria.</title>
        <authorList>
            <person name="Neuenschwander S.M."/>
            <person name="Salcher M."/>
            <person name="Ghai R."/>
            <person name="Pernthaler J."/>
        </authorList>
    </citation>
    <scope>NUCLEOTIDE SEQUENCE [LARGE SCALE GENOMIC DNA]</scope>
    <source>
        <strain evidence="2">MMS-VB-114</strain>
    </source>
</reference>
<gene>
    <name evidence="2" type="ORF">PHILAsVB114_03445</name>
</gene>
<feature type="domain" description="NADP-dependent oxidoreductase" evidence="1">
    <location>
        <begin position="15"/>
        <end position="312"/>
    </location>
</feature>
<dbReference type="PROSITE" id="PS00062">
    <property type="entry name" value="ALDOKETO_REDUCTASE_2"/>
    <property type="match status" value="1"/>
</dbReference>
<dbReference type="GO" id="GO:0016491">
    <property type="term" value="F:oxidoreductase activity"/>
    <property type="evidence" value="ECO:0007669"/>
    <property type="project" value="InterPro"/>
</dbReference>
<evidence type="ECO:0000313" key="3">
    <source>
        <dbReference type="Proteomes" id="UP000217221"/>
    </source>
</evidence>
<dbReference type="InterPro" id="IPR020471">
    <property type="entry name" value="AKR"/>
</dbReference>
<evidence type="ECO:0000259" key="1">
    <source>
        <dbReference type="Pfam" id="PF00248"/>
    </source>
</evidence>
<dbReference type="Pfam" id="PF00248">
    <property type="entry name" value="Aldo_ket_red"/>
    <property type="match status" value="1"/>
</dbReference>
<sequence length="316" mass="34129">MQLRRAGKSGLMLSRIGLGTMTWGRDTDEHEAADQCRAFLDAGGNFLDTAAVYGDGDSERVIGGLIGTLFERNDVVIASKAGISFPDGLRKVDNSRSSLIAQLDASLLRLNTDYLDLWQIHTWDSQTPLDDTLSALDYAYASGKARYVGISNFSSWQSAHAITRQEIIANKAPITTIQNEYSLLNRKIEEDLVDAVDTLNVGLLAWSPLGRGVLTGKYRKGVPSDSRAATPHFASFVEPYLSDKQSQIVEAVCVAAEGLGFSPLEVALAWVRDAPAVTSVILGARTGAQLRGALSSEEVTLPEVVRSALNEISRIS</sequence>
<dbReference type="Gene3D" id="3.20.20.100">
    <property type="entry name" value="NADP-dependent oxidoreductase domain"/>
    <property type="match status" value="1"/>
</dbReference>